<sequence>MTDTIRGSVEKQPPIVERVPLEIWSPIFILACTDGGYTGSSLSLVSRYFNQASSSSKFHSVALYGPTKTKAFYDLIHALPRERLLQIKTKHLFVRYRDSRLPPEGWKPKHVKEEREAVEAFYGYELPLEDLQYLSTNMCQGEEMSELLKQKQIAFSGTLPFALRNIVPFLSPNLITLSLVSSQQFATQGMSFPLGLAFPKLRELTLYSCEVRHLESPFSDDSSQTRTYAPPSPMDDPFYRFVPFPKLRYLHVAFHYCTKDPAVYFRLTPALEHLRITGNVWEHARFIPEVQSLIFPPPPSTDSGPDAPVLRPVYVYVMDQDEDGDGTGHVYPFELPRRCDAAPIGTPESIHSLHNLSRITFLPYHYDTPKARWEPPPMWLQEVTAMDTKDLINLIPPMTRTRPKKKRGYPSPAYIYGYADVEDDWKRAVERYTGVSRFTLLEAQEAEKQAAAEVKVKRRGWRRLFGLYKRIKSFFHYVFALSACFQYTFDQVNWEESLGDTRLLTGHKVGPFFVNTTLQELPPELWAVVFEKACTDDGTTGRSLSLVSQRFAALCNQLKYNSIEIRGRNQVEAFHEMILARPDRETPRVRHLLLDLRCMYPTIPLNGKRSGRHVPRPGEPGYSEEMLDLITDDRKITFRNSMMSLLGLLSPHVATLAIIFTGSLPTVRLDLPLPEETFPLLSELTICGAPYYSNPIRAHFPALKYLHLSYCAIYFKVFCDKIPALTHLRLTAPDIAPGHKGSRLPIDRELIPKFERLAICPDYRDFERTILPHIPQDILDITDILLPAVYPGILNSTYVEIEKDWMRGVEGRGSYW</sequence>
<evidence type="ECO:0008006" key="3">
    <source>
        <dbReference type="Google" id="ProtNLM"/>
    </source>
</evidence>
<keyword evidence="2" id="KW-1185">Reference proteome</keyword>
<protein>
    <recommendedName>
        <fullName evidence="3">F-box domain-containing protein</fullName>
    </recommendedName>
</protein>
<reference evidence="1" key="1">
    <citation type="submission" date="2022-07" db="EMBL/GenBank/DDBJ databases">
        <title>Genome Sequence of Physisporinus lineatus.</title>
        <authorList>
            <person name="Buettner E."/>
        </authorList>
    </citation>
    <scope>NUCLEOTIDE SEQUENCE</scope>
    <source>
        <strain evidence="1">VT162</strain>
    </source>
</reference>
<name>A0AAD5YDY1_9APHY</name>
<accession>A0AAD5YDY1</accession>
<dbReference type="EMBL" id="JANAWD010000657">
    <property type="protein sequence ID" value="KAJ3476881.1"/>
    <property type="molecule type" value="Genomic_DNA"/>
</dbReference>
<comment type="caution">
    <text evidence="1">The sequence shown here is derived from an EMBL/GenBank/DDBJ whole genome shotgun (WGS) entry which is preliminary data.</text>
</comment>
<proteinExistence type="predicted"/>
<evidence type="ECO:0000313" key="2">
    <source>
        <dbReference type="Proteomes" id="UP001212997"/>
    </source>
</evidence>
<dbReference type="AlphaFoldDB" id="A0AAD5YDY1"/>
<evidence type="ECO:0000313" key="1">
    <source>
        <dbReference type="EMBL" id="KAJ3476881.1"/>
    </source>
</evidence>
<dbReference type="SUPFAM" id="SSF52058">
    <property type="entry name" value="L domain-like"/>
    <property type="match status" value="1"/>
</dbReference>
<dbReference type="Proteomes" id="UP001212997">
    <property type="component" value="Unassembled WGS sequence"/>
</dbReference>
<gene>
    <name evidence="1" type="ORF">NLI96_g10850</name>
</gene>
<organism evidence="1 2">
    <name type="scientific">Meripilus lineatus</name>
    <dbReference type="NCBI Taxonomy" id="2056292"/>
    <lineage>
        <taxon>Eukaryota</taxon>
        <taxon>Fungi</taxon>
        <taxon>Dikarya</taxon>
        <taxon>Basidiomycota</taxon>
        <taxon>Agaricomycotina</taxon>
        <taxon>Agaricomycetes</taxon>
        <taxon>Polyporales</taxon>
        <taxon>Meripilaceae</taxon>
        <taxon>Meripilus</taxon>
    </lineage>
</organism>